<evidence type="ECO:0000313" key="2">
    <source>
        <dbReference type="Proteomes" id="UP000634522"/>
    </source>
</evidence>
<protein>
    <submittedName>
        <fullName evidence="1">Uncharacterized protein</fullName>
    </submittedName>
</protein>
<name>A0ABX1NK70_9RHOO</name>
<comment type="caution">
    <text evidence="1">The sequence shown here is derived from an EMBL/GenBank/DDBJ whole genome shotgun (WGS) entry which is preliminary data.</text>
</comment>
<organism evidence="1 2">
    <name type="scientific">Aromatoleum toluolicum</name>
    <dbReference type="NCBI Taxonomy" id="90060"/>
    <lineage>
        <taxon>Bacteria</taxon>
        <taxon>Pseudomonadati</taxon>
        <taxon>Pseudomonadota</taxon>
        <taxon>Betaproteobacteria</taxon>
        <taxon>Rhodocyclales</taxon>
        <taxon>Rhodocyclaceae</taxon>
        <taxon>Aromatoleum</taxon>
    </lineage>
</organism>
<dbReference type="EMBL" id="WTVS01000047">
    <property type="protein sequence ID" value="NMF99550.1"/>
    <property type="molecule type" value="Genomic_DNA"/>
</dbReference>
<gene>
    <name evidence="1" type="ORF">GPA27_19415</name>
</gene>
<accession>A0ABX1NK70</accession>
<dbReference type="Proteomes" id="UP000634522">
    <property type="component" value="Unassembled WGS sequence"/>
</dbReference>
<proteinExistence type="predicted"/>
<reference evidence="1 2" key="1">
    <citation type="submission" date="2019-12" db="EMBL/GenBank/DDBJ databases">
        <title>Comparative genomics gives insights into the taxonomy of the Azoarcus-Aromatoleum group and reveals separate origins of nif in the plant-associated Azoarcus and non-plant-associated Aromatoleum sub-groups.</title>
        <authorList>
            <person name="Lafos M."/>
            <person name="Maluk M."/>
            <person name="Batista M."/>
            <person name="Junghare M."/>
            <person name="Carmona M."/>
            <person name="Faoro H."/>
            <person name="Cruz L.M."/>
            <person name="Battistoni F."/>
            <person name="De Souza E."/>
            <person name="Pedrosa F."/>
            <person name="Chen W.-M."/>
            <person name="Poole P.S."/>
            <person name="Dixon R.A."/>
            <person name="James E.K."/>
        </authorList>
    </citation>
    <scope>NUCLEOTIDE SEQUENCE [LARGE SCALE GENOMIC DNA]</scope>
    <source>
        <strain evidence="1 2">T</strain>
    </source>
</reference>
<sequence>MLFRNSREAMLFWQKISDGRLDSNTIERLKEVAFEIVQATFADEYEHAARRADATLRAVGWGGRMEKYPGLKHLATEELPDAAPTDIAKVADLLLADFPTDADAKTIAKTVRAYRSRK</sequence>
<evidence type="ECO:0000313" key="1">
    <source>
        <dbReference type="EMBL" id="NMF99550.1"/>
    </source>
</evidence>
<dbReference type="RefSeq" id="WP_169142143.1">
    <property type="nucleotide sequence ID" value="NZ_WTVS01000047.1"/>
</dbReference>
<keyword evidence="2" id="KW-1185">Reference proteome</keyword>